<dbReference type="EMBL" id="CAMXCT020003027">
    <property type="protein sequence ID" value="CAL1155410.1"/>
    <property type="molecule type" value="Genomic_DNA"/>
</dbReference>
<dbReference type="EMBL" id="CAMXCT010003027">
    <property type="protein sequence ID" value="CAI4002035.1"/>
    <property type="molecule type" value="Genomic_DNA"/>
</dbReference>
<keyword evidence="3 5" id="KW-0697">Rotamase</keyword>
<dbReference type="Pfam" id="PF00254">
    <property type="entry name" value="FKBP_C"/>
    <property type="match status" value="1"/>
</dbReference>
<evidence type="ECO:0000313" key="10">
    <source>
        <dbReference type="Proteomes" id="UP001152797"/>
    </source>
</evidence>
<dbReference type="EMBL" id="CAMXCT030003027">
    <property type="protein sequence ID" value="CAL4789347.1"/>
    <property type="molecule type" value="Genomic_DNA"/>
</dbReference>
<keyword evidence="4 5" id="KW-0413">Isomerase</keyword>
<dbReference type="SUPFAM" id="SSF54534">
    <property type="entry name" value="FKBP-like"/>
    <property type="match status" value="1"/>
</dbReference>
<accession>A0A9P1G8Y0</accession>
<evidence type="ECO:0000259" key="7">
    <source>
        <dbReference type="PROSITE" id="PS50059"/>
    </source>
</evidence>
<feature type="compositionally biased region" description="Basic and acidic residues" evidence="6">
    <location>
        <begin position="804"/>
        <end position="814"/>
    </location>
</feature>
<sequence length="1584" mass="177727">MPPMPVRQQQEVQLEEASTDSAFKMAGIRAANNIDNRLWAEKLSWERRAAYKKWSSIILHEVGAWEITRLEVQCRAMEFARGGLLESIADALGAKATNTLHSRAGPLLQYISFYKERGKPCMPLHEFQVYDFLKACNNRAASFPRSLLLSINFADHHFGLHGAASIRASGRIKGLVDILYGQRKKLVQRPPLSVKQILHLEATVHDEGRAIFDRLASGYFLFLVYGRLRYSDGLQVSSLLLDERPDGFGFLECLAEKTKTSITLEKKARHIPIAVPLQCLGPKPWVQTWLNLRQENVLPAMGDAQGFVPLLTTPSNGGGWSKIPLTVTAAAGWLRALLQGVEVDGPVRIGTHSCKASLLSMCAKFNMSGQSRRILGYHSASKETSMLVYSRDAAAGPLRDLCHMLEVIKSGKFRPDETRSGRFVDMDPVEPPEDDDDGASSSTATENEEDVDCEKEEAACRNVVGDWQPEKAIEVEDAVYVRNKISRCIHVFADEAGAEFKCGRKMSASYAIANMKDQQLTTMSRFAFACNYSPAGTDEAPLVNLAKEVYGKDPSTVEMAFIRRIFNEAYVNVASDIKSKAESTDETPIRKLAPAERSERLKQQQQRLRGINISGPLEPGDSLIDKCISIYESDRIQYVSWESAVSREHELLTGLKRDTQLTFDGSGTLKLQKANQVEPCNTSSEIQVKYALTRRALAFEQANLVKFSLMEAWSEKMMQCRLEEPSSGFARTTMKQLEQADRKLFVVLGEHTREGIKANTAGRPIDLIFEKCMQSSEVMALLQPRPIAANKPDREAPKPVGESPAKRQRFEKGGKGSFKGKGKSKGSNNARIPHESESEPLGLQGLSYADQMRVDGANALYDVLGRKKLTTFLVSDAALYEPLQRFCPGNHEHEAWGFDHATSTFNTAKEAEYPDGMCRTYADIVQQIVLQRGLHVHDFNGKSTATAPQVQKRGRKITKHRINCLTRWRTTEAKLRSLESELHGQMSESVACVLRGKNILLMRQVAEEMNWPDVNLFDEMTQGFELTGNFSACGIFKPQVNIPTLSVAQLKQNTKFLRPTLLGRMRLTEASELQTELMEVQNKQSRIEETVQFLDKMIEERYIAVDQMPSKLGKLQYAEAQLWGRAGRLALADIRHAASLGKVTVELDERACKAVELLRSKLLSGRPRTFSVSKKKMPVVIFTDGSLEYDNGKRVAGIGGVCILPCGHVEIFGAEVPQEILDDWTENDDKDHVIGLIELYAVLTALHTWSRHITLERVVVFVDNWPAVDALVKGVSTQRTWRDLLMTFEILDEKQQSLHWFARAAASTSAGQPLRARSSKAWLNTLPAPSEGALSLQFPHAAKCIAAHEQRVKVVQARVQILKSQEQQIWKDVKLLQQRGHHQAEFAQWQREVRKEEQLQFQRDVADYHEALKERARHVRASLQNTQAPRLEKYRENKIIAQQVREDSRRLLAALHEVREQSHQSKLMQVEVRRQQRKLVIGTGGAAEVGSTVSVHYTGRLLNGSIFDSSKYRHKPIEFQLGVGKVIPGWDEGIEGMRVGGKRRLQIPADMAYGDREVGKIPPNSTLIFDTELMKVKNSDPELS</sequence>
<dbReference type="GO" id="GO:0003676">
    <property type="term" value="F:nucleic acid binding"/>
    <property type="evidence" value="ECO:0007669"/>
    <property type="project" value="InterPro"/>
</dbReference>
<feature type="region of interest" description="Disordered" evidence="6">
    <location>
        <begin position="418"/>
        <end position="455"/>
    </location>
</feature>
<feature type="compositionally biased region" description="Acidic residues" evidence="6">
    <location>
        <begin position="427"/>
        <end position="438"/>
    </location>
</feature>
<dbReference type="OrthoDB" id="419146at2759"/>
<comment type="catalytic activity">
    <reaction evidence="1 5">
        <text>[protein]-peptidylproline (omega=180) = [protein]-peptidylproline (omega=0)</text>
        <dbReference type="Rhea" id="RHEA:16237"/>
        <dbReference type="Rhea" id="RHEA-COMP:10747"/>
        <dbReference type="Rhea" id="RHEA-COMP:10748"/>
        <dbReference type="ChEBI" id="CHEBI:83833"/>
        <dbReference type="ChEBI" id="CHEBI:83834"/>
        <dbReference type="EC" id="5.2.1.8"/>
    </reaction>
</comment>
<dbReference type="FunFam" id="3.10.50.40:FF:000006">
    <property type="entry name" value="Peptidyl-prolyl cis-trans isomerase"/>
    <property type="match status" value="1"/>
</dbReference>
<feature type="domain" description="PPIase FKBP-type" evidence="7">
    <location>
        <begin position="1490"/>
        <end position="1577"/>
    </location>
</feature>
<gene>
    <name evidence="8" type="ORF">C1SCF055_LOCUS28022</name>
</gene>
<evidence type="ECO:0000256" key="3">
    <source>
        <dbReference type="ARBA" id="ARBA00023110"/>
    </source>
</evidence>
<evidence type="ECO:0000256" key="1">
    <source>
        <dbReference type="ARBA" id="ARBA00000971"/>
    </source>
</evidence>
<dbReference type="GO" id="GO:0003755">
    <property type="term" value="F:peptidyl-prolyl cis-trans isomerase activity"/>
    <property type="evidence" value="ECO:0007669"/>
    <property type="project" value="UniProtKB-KW"/>
</dbReference>
<dbReference type="InterPro" id="IPR001179">
    <property type="entry name" value="PPIase_FKBP_dom"/>
</dbReference>
<evidence type="ECO:0000256" key="2">
    <source>
        <dbReference type="ARBA" id="ARBA00013194"/>
    </source>
</evidence>
<dbReference type="PANTHER" id="PTHR43811:SF19">
    <property type="entry name" value="39 KDA FK506-BINDING NUCLEAR PROTEIN"/>
    <property type="match status" value="1"/>
</dbReference>
<dbReference type="EC" id="5.2.1.8" evidence="2 5"/>
<dbReference type="Proteomes" id="UP001152797">
    <property type="component" value="Unassembled WGS sequence"/>
</dbReference>
<dbReference type="InterPro" id="IPR036397">
    <property type="entry name" value="RNaseH_sf"/>
</dbReference>
<dbReference type="Gene3D" id="3.10.50.40">
    <property type="match status" value="1"/>
</dbReference>
<evidence type="ECO:0000313" key="8">
    <source>
        <dbReference type="EMBL" id="CAI4002035.1"/>
    </source>
</evidence>
<dbReference type="PROSITE" id="PS50059">
    <property type="entry name" value="FKBP_PPIASE"/>
    <property type="match status" value="1"/>
</dbReference>
<dbReference type="PANTHER" id="PTHR43811">
    <property type="entry name" value="FKBP-TYPE PEPTIDYL-PROLYL CIS-TRANS ISOMERASE FKPA"/>
    <property type="match status" value="1"/>
</dbReference>
<feature type="region of interest" description="Disordered" evidence="6">
    <location>
        <begin position="785"/>
        <end position="841"/>
    </location>
</feature>
<protein>
    <recommendedName>
        <fullName evidence="2 5">peptidylprolyl isomerase</fullName>
        <ecNumber evidence="2 5">5.2.1.8</ecNumber>
    </recommendedName>
</protein>
<evidence type="ECO:0000256" key="4">
    <source>
        <dbReference type="ARBA" id="ARBA00023235"/>
    </source>
</evidence>
<keyword evidence="10" id="KW-1185">Reference proteome</keyword>
<evidence type="ECO:0000256" key="5">
    <source>
        <dbReference type="PROSITE-ProRule" id="PRU00277"/>
    </source>
</evidence>
<proteinExistence type="predicted"/>
<organism evidence="8">
    <name type="scientific">Cladocopium goreaui</name>
    <dbReference type="NCBI Taxonomy" id="2562237"/>
    <lineage>
        <taxon>Eukaryota</taxon>
        <taxon>Sar</taxon>
        <taxon>Alveolata</taxon>
        <taxon>Dinophyceae</taxon>
        <taxon>Suessiales</taxon>
        <taxon>Symbiodiniaceae</taxon>
        <taxon>Cladocopium</taxon>
    </lineage>
</organism>
<reference evidence="8" key="1">
    <citation type="submission" date="2022-10" db="EMBL/GenBank/DDBJ databases">
        <authorList>
            <person name="Chen Y."/>
            <person name="Dougan E. K."/>
            <person name="Chan C."/>
            <person name="Rhodes N."/>
            <person name="Thang M."/>
        </authorList>
    </citation>
    <scope>NUCLEOTIDE SEQUENCE</scope>
</reference>
<comment type="caution">
    <text evidence="8">The sequence shown here is derived from an EMBL/GenBank/DDBJ whole genome shotgun (WGS) entry which is preliminary data.</text>
</comment>
<evidence type="ECO:0000313" key="9">
    <source>
        <dbReference type="EMBL" id="CAL4789347.1"/>
    </source>
</evidence>
<dbReference type="InterPro" id="IPR046357">
    <property type="entry name" value="PPIase_dom_sf"/>
</dbReference>
<evidence type="ECO:0000256" key="6">
    <source>
        <dbReference type="SAM" id="MobiDB-lite"/>
    </source>
</evidence>
<name>A0A9P1G8Y0_9DINO</name>
<feature type="compositionally biased region" description="Acidic residues" evidence="6">
    <location>
        <begin position="446"/>
        <end position="455"/>
    </location>
</feature>
<dbReference type="Gene3D" id="3.30.420.10">
    <property type="entry name" value="Ribonuclease H-like superfamily/Ribonuclease H"/>
    <property type="match status" value="1"/>
</dbReference>
<reference evidence="9 10" key="2">
    <citation type="submission" date="2024-05" db="EMBL/GenBank/DDBJ databases">
        <authorList>
            <person name="Chen Y."/>
            <person name="Shah S."/>
            <person name="Dougan E. K."/>
            <person name="Thang M."/>
            <person name="Chan C."/>
        </authorList>
    </citation>
    <scope>NUCLEOTIDE SEQUENCE [LARGE SCALE GENOMIC DNA]</scope>
</reference>